<feature type="compositionally biased region" description="Basic and acidic residues" evidence="1">
    <location>
        <begin position="104"/>
        <end position="118"/>
    </location>
</feature>
<dbReference type="InterPro" id="IPR010496">
    <property type="entry name" value="AL/BT2_dom"/>
</dbReference>
<feature type="domain" description="3-keto-alpha-glucoside-1,2-lyase/3-keto-2-hydroxy-glucal hydratase" evidence="2">
    <location>
        <begin position="166"/>
        <end position="293"/>
    </location>
</feature>
<dbReference type="EMBL" id="FXUG01000005">
    <property type="protein sequence ID" value="SMP55838.1"/>
    <property type="molecule type" value="Genomic_DNA"/>
</dbReference>
<dbReference type="Pfam" id="PF06439">
    <property type="entry name" value="3keto-disac_hyd"/>
    <property type="match status" value="1"/>
</dbReference>
<keyword evidence="4" id="KW-1185">Reference proteome</keyword>
<evidence type="ECO:0000313" key="3">
    <source>
        <dbReference type="EMBL" id="SMP55838.1"/>
    </source>
</evidence>
<organism evidence="3 4">
    <name type="scientific">Neorhodopirellula lusitana</name>
    <dbReference type="NCBI Taxonomy" id="445327"/>
    <lineage>
        <taxon>Bacteria</taxon>
        <taxon>Pseudomonadati</taxon>
        <taxon>Planctomycetota</taxon>
        <taxon>Planctomycetia</taxon>
        <taxon>Pirellulales</taxon>
        <taxon>Pirellulaceae</taxon>
        <taxon>Neorhodopirellula</taxon>
    </lineage>
</organism>
<comment type="caution">
    <text evidence="3">The sequence shown here is derived from an EMBL/GenBank/DDBJ whole genome shotgun (WGS) entry which is preliminary data.</text>
</comment>
<reference evidence="3 4" key="1">
    <citation type="submission" date="2017-05" db="EMBL/GenBank/DDBJ databases">
        <authorList>
            <person name="Varghese N."/>
            <person name="Submissions S."/>
        </authorList>
    </citation>
    <scope>NUCLEOTIDE SEQUENCE [LARGE SCALE GENOMIC DNA]</scope>
    <source>
        <strain evidence="3 4">DSM 25457</strain>
    </source>
</reference>
<evidence type="ECO:0000259" key="2">
    <source>
        <dbReference type="Pfam" id="PF06439"/>
    </source>
</evidence>
<evidence type="ECO:0000313" key="4">
    <source>
        <dbReference type="Proteomes" id="UP001158067"/>
    </source>
</evidence>
<dbReference type="RefSeq" id="WP_283432523.1">
    <property type="nucleotide sequence ID" value="NZ_FXUG01000005.1"/>
</dbReference>
<dbReference type="Proteomes" id="UP001158067">
    <property type="component" value="Unassembled WGS sequence"/>
</dbReference>
<sequence>MSPVSCILASTLSENRHMQSYFKSGFHIVAVAFLGLLVCPVSGRCQEALTKAPVMAVGTAATEGLSGKSEPVSAFKLTHQFQPVVSLWESASFGGDGVVEFKEMDSSETRQAEKREEPATPQAESGDSGKAEPHLLAAAKGPKQANQLIELGMGYPMTGVRWTGEMPRENYEIKLQARRVDGFDFFVAVTFPVGKEYCSFVLGGWGGGTVGLSSIDGNDAANNETSQYKEFEQGTWYDVRVRVDEKKIQCWIDDEEWVSVEREPHEFEVRIEMDPCLPLGLANFQCQSEVRSIQMRTLSK</sequence>
<name>A0ABY1Q406_9BACT</name>
<accession>A0ABY1Q406</accession>
<protein>
    <recommendedName>
        <fullName evidence="2">3-keto-alpha-glucoside-1,2-lyase/3-keto-2-hydroxy-glucal hydratase domain-containing protein</fullName>
    </recommendedName>
</protein>
<dbReference type="Gene3D" id="2.60.120.560">
    <property type="entry name" value="Exo-inulinase, domain 1"/>
    <property type="match status" value="1"/>
</dbReference>
<gene>
    <name evidence="3" type="ORF">SAMN06265222_10547</name>
</gene>
<proteinExistence type="predicted"/>
<feature type="region of interest" description="Disordered" evidence="1">
    <location>
        <begin position="104"/>
        <end position="130"/>
    </location>
</feature>
<evidence type="ECO:0000256" key="1">
    <source>
        <dbReference type="SAM" id="MobiDB-lite"/>
    </source>
</evidence>